<evidence type="ECO:0000313" key="2">
    <source>
        <dbReference type="Proteomes" id="UP001162131"/>
    </source>
</evidence>
<dbReference type="Proteomes" id="UP001162131">
    <property type="component" value="Unassembled WGS sequence"/>
</dbReference>
<accession>A0AAU9I6R4</accession>
<comment type="caution">
    <text evidence="1">The sequence shown here is derived from an EMBL/GenBank/DDBJ whole genome shotgun (WGS) entry which is preliminary data.</text>
</comment>
<protein>
    <submittedName>
        <fullName evidence="1">Uncharacterized protein</fullName>
    </submittedName>
</protein>
<name>A0AAU9I6R4_9CILI</name>
<evidence type="ECO:0000313" key="1">
    <source>
        <dbReference type="EMBL" id="CAG9309962.1"/>
    </source>
</evidence>
<organism evidence="1 2">
    <name type="scientific">Blepharisma stoltei</name>
    <dbReference type="NCBI Taxonomy" id="1481888"/>
    <lineage>
        <taxon>Eukaryota</taxon>
        <taxon>Sar</taxon>
        <taxon>Alveolata</taxon>
        <taxon>Ciliophora</taxon>
        <taxon>Postciliodesmatophora</taxon>
        <taxon>Heterotrichea</taxon>
        <taxon>Heterotrichida</taxon>
        <taxon>Blepharismidae</taxon>
        <taxon>Blepharisma</taxon>
    </lineage>
</organism>
<keyword evidence="2" id="KW-1185">Reference proteome</keyword>
<reference evidence="1" key="1">
    <citation type="submission" date="2021-09" db="EMBL/GenBank/DDBJ databases">
        <authorList>
            <consortium name="AG Swart"/>
            <person name="Singh M."/>
            <person name="Singh A."/>
            <person name="Seah K."/>
            <person name="Emmerich C."/>
        </authorList>
    </citation>
    <scope>NUCLEOTIDE SEQUENCE</scope>
    <source>
        <strain evidence="1">ATCC30299</strain>
    </source>
</reference>
<proteinExistence type="predicted"/>
<dbReference type="EMBL" id="CAJZBQ010000001">
    <property type="protein sequence ID" value="CAG9309962.1"/>
    <property type="molecule type" value="Genomic_DNA"/>
</dbReference>
<dbReference type="AlphaFoldDB" id="A0AAU9I6R4"/>
<gene>
    <name evidence="1" type="ORF">BSTOLATCC_MIC176</name>
</gene>
<sequence length="94" mass="11251">MESIKHKTDWLRRGRRPINIDIKERSLLASKVEWKVSVWEKKFASQMLAWWKSFESEQSEFNIIGIYNLEPNEKSKNYLAVMEWKLESGCVMRG</sequence>